<dbReference type="AlphaFoldDB" id="A0A3E0HHE5"/>
<reference evidence="2 3" key="1">
    <citation type="submission" date="2018-08" db="EMBL/GenBank/DDBJ databases">
        <title>Genomic Encyclopedia of Type Strains, Phase IV (KMG-IV): sequencing the most valuable type-strain genomes for metagenomic binning, comparative biology and taxonomic classification.</title>
        <authorList>
            <person name="Goeker M."/>
        </authorList>
    </citation>
    <scope>NUCLEOTIDE SEQUENCE [LARGE SCALE GENOMIC DNA]</scope>
    <source>
        <strain evidence="2 3">DSM 18841</strain>
    </source>
</reference>
<evidence type="ECO:0000256" key="1">
    <source>
        <dbReference type="SAM" id="SignalP"/>
    </source>
</evidence>
<organism evidence="2 3">
    <name type="scientific">Tenacibaculum gallaicum</name>
    <dbReference type="NCBI Taxonomy" id="561505"/>
    <lineage>
        <taxon>Bacteria</taxon>
        <taxon>Pseudomonadati</taxon>
        <taxon>Bacteroidota</taxon>
        <taxon>Flavobacteriia</taxon>
        <taxon>Flavobacteriales</taxon>
        <taxon>Flavobacteriaceae</taxon>
        <taxon>Tenacibaculum</taxon>
    </lineage>
</organism>
<name>A0A3E0HHE5_9FLAO</name>
<protein>
    <submittedName>
        <fullName evidence="2">Uncharacterized protein</fullName>
    </submittedName>
</protein>
<feature type="signal peptide" evidence="1">
    <location>
        <begin position="1"/>
        <end position="19"/>
    </location>
</feature>
<evidence type="ECO:0000313" key="3">
    <source>
        <dbReference type="Proteomes" id="UP000256884"/>
    </source>
</evidence>
<feature type="chain" id="PRO_5017665914" evidence="1">
    <location>
        <begin position="20"/>
        <end position="186"/>
    </location>
</feature>
<keyword evidence="3" id="KW-1185">Reference proteome</keyword>
<keyword evidence="1" id="KW-0732">Signal</keyword>
<gene>
    <name evidence="2" type="ORF">C7448_109100</name>
</gene>
<dbReference type="RefSeq" id="WP_115902034.1">
    <property type="nucleotide sequence ID" value="NZ_QUNS01000009.1"/>
</dbReference>
<evidence type="ECO:0000313" key="2">
    <source>
        <dbReference type="EMBL" id="REH45848.1"/>
    </source>
</evidence>
<comment type="caution">
    <text evidence="2">The sequence shown here is derived from an EMBL/GenBank/DDBJ whole genome shotgun (WGS) entry which is preliminary data.</text>
</comment>
<dbReference type="OrthoDB" id="1120212at2"/>
<dbReference type="Proteomes" id="UP000256884">
    <property type="component" value="Unassembled WGS sequence"/>
</dbReference>
<accession>A0A3E0HHE5</accession>
<sequence length="186" mass="18839">MKKYYLLLLCTFVALATNAQDTNTSAHSVTINFSEIAIVDLESGGSTDITLDATAGVSEAGNPANFGTVTNNSLWLNYTSILGNEANRSITAAITNGTVPAGISLNVTAAADAGNGDGTMGTSSGSVELSGTPQNFITGIGSAYTGNGISNGHNLTYVLGIADFSALDADNSGALIEVTYTITDTP</sequence>
<dbReference type="EMBL" id="QUNS01000009">
    <property type="protein sequence ID" value="REH45848.1"/>
    <property type="molecule type" value="Genomic_DNA"/>
</dbReference>
<proteinExistence type="predicted"/>